<keyword evidence="1" id="KW-0812">Transmembrane</keyword>
<sequence length="112" mass="13181">MVKKEGGMTMEEYVLDLYNLLYTTDWQDIVSFLGILFCMKIVIVYMEEHGMFYSFSSPSDLQRESLLNYANISFEQLPFVPFFMIRFITAIVKKKESDEEDCNPTCYTAYTL</sequence>
<dbReference type="Proteomes" id="UP000264294">
    <property type="component" value="Unassembled WGS sequence"/>
</dbReference>
<feature type="transmembrane region" description="Helical" evidence="1">
    <location>
        <begin position="66"/>
        <end position="85"/>
    </location>
</feature>
<reference evidence="2 3" key="1">
    <citation type="submission" date="2018-08" db="EMBL/GenBank/DDBJ databases">
        <title>Bacillus clarus sp. nov. strain PS00077A.</title>
        <authorList>
            <person name="Mendez Acevedo M."/>
            <person name="Carroll L."/>
            <person name="Mukherjee M."/>
            <person name="Wiedmann M."/>
            <person name="Kovac J."/>
        </authorList>
    </citation>
    <scope>NUCLEOTIDE SEQUENCE [LARGE SCALE GENOMIC DNA]</scope>
    <source>
        <strain evidence="2 3">PS00077A</strain>
    </source>
</reference>
<evidence type="ECO:0008006" key="4">
    <source>
        <dbReference type="Google" id="ProtNLM"/>
    </source>
</evidence>
<accession>A0ABX9KZ31</accession>
<keyword evidence="1" id="KW-0472">Membrane</keyword>
<comment type="caution">
    <text evidence="2">The sequence shown here is derived from an EMBL/GenBank/DDBJ whole genome shotgun (WGS) entry which is preliminary data.</text>
</comment>
<feature type="transmembrane region" description="Helical" evidence="1">
    <location>
        <begin position="29"/>
        <end position="46"/>
    </location>
</feature>
<evidence type="ECO:0000313" key="2">
    <source>
        <dbReference type="EMBL" id="RFT67727.1"/>
    </source>
</evidence>
<dbReference type="EMBL" id="QVOD01000005">
    <property type="protein sequence ID" value="RFT67727.1"/>
    <property type="molecule type" value="Genomic_DNA"/>
</dbReference>
<gene>
    <name evidence="2" type="ORF">D0U04_06425</name>
</gene>
<name>A0ABX9KZ31_9BACI</name>
<keyword evidence="1" id="KW-1133">Transmembrane helix</keyword>
<dbReference type="RefSeq" id="WP_117287848.1">
    <property type="nucleotide sequence ID" value="NZ_JMQC01000008.1"/>
</dbReference>
<keyword evidence="3" id="KW-1185">Reference proteome</keyword>
<protein>
    <recommendedName>
        <fullName evidence="4">Group-specific protein</fullName>
    </recommendedName>
</protein>
<proteinExistence type="predicted"/>
<evidence type="ECO:0000256" key="1">
    <source>
        <dbReference type="SAM" id="Phobius"/>
    </source>
</evidence>
<organism evidence="2 3">
    <name type="scientific">Bacillus clarus</name>
    <dbReference type="NCBI Taxonomy" id="2338372"/>
    <lineage>
        <taxon>Bacteria</taxon>
        <taxon>Bacillati</taxon>
        <taxon>Bacillota</taxon>
        <taxon>Bacilli</taxon>
        <taxon>Bacillales</taxon>
        <taxon>Bacillaceae</taxon>
        <taxon>Bacillus</taxon>
        <taxon>Bacillus cereus group</taxon>
    </lineage>
</organism>
<evidence type="ECO:0000313" key="3">
    <source>
        <dbReference type="Proteomes" id="UP000264294"/>
    </source>
</evidence>